<dbReference type="AlphaFoldDB" id="A0A5S4GQ38"/>
<dbReference type="RefSeq" id="WP_138641233.1">
    <property type="nucleotide sequence ID" value="NZ_JASWDG010000002.1"/>
</dbReference>
<keyword evidence="2" id="KW-1185">Reference proteome</keyword>
<evidence type="ECO:0000313" key="1">
    <source>
        <dbReference type="EMBL" id="TMR28500.1"/>
    </source>
</evidence>
<gene>
    <name evidence="1" type="ORF">ETD96_37375</name>
</gene>
<accession>A0A5S4GQ38</accession>
<name>A0A5S4GQ38_9ACTN</name>
<proteinExistence type="predicted"/>
<dbReference type="Proteomes" id="UP000305238">
    <property type="component" value="Unassembled WGS sequence"/>
</dbReference>
<organism evidence="1 2">
    <name type="scientific">Actinomadura geliboluensis</name>
    <dbReference type="NCBI Taxonomy" id="882440"/>
    <lineage>
        <taxon>Bacteria</taxon>
        <taxon>Bacillati</taxon>
        <taxon>Actinomycetota</taxon>
        <taxon>Actinomycetes</taxon>
        <taxon>Streptosporangiales</taxon>
        <taxon>Thermomonosporaceae</taxon>
        <taxon>Actinomadura</taxon>
    </lineage>
</organism>
<comment type="caution">
    <text evidence="1">The sequence shown here is derived from an EMBL/GenBank/DDBJ whole genome shotgun (WGS) entry which is preliminary data.</text>
</comment>
<sequence length="124" mass="13162">MRLTVRMRVLRLTVLHSQLAELAPAEVALDLGFGEESEGAFGEGVVDVVELLGSDDLEGLADDRGRPYSAAGVDEGDLVVHRGGEDGAEDDLLVADGHRLHALVLEGRDPRADVLGEDVGMMCL</sequence>
<evidence type="ECO:0000313" key="2">
    <source>
        <dbReference type="Proteomes" id="UP000305238"/>
    </source>
</evidence>
<protein>
    <submittedName>
        <fullName evidence="1">Uncharacterized protein</fullName>
    </submittedName>
</protein>
<reference evidence="1 2" key="1">
    <citation type="submission" date="2019-05" db="EMBL/GenBank/DDBJ databases">
        <title>Draft genome sequence of Actinomadura geliboluensis A8036.</title>
        <authorList>
            <person name="Saricaoglu S."/>
            <person name="Isik K."/>
        </authorList>
    </citation>
    <scope>NUCLEOTIDE SEQUENCE [LARGE SCALE GENOMIC DNA]</scope>
    <source>
        <strain evidence="1 2">A8036</strain>
    </source>
</reference>
<dbReference type="EMBL" id="VCKZ01000427">
    <property type="protein sequence ID" value="TMR28500.1"/>
    <property type="molecule type" value="Genomic_DNA"/>
</dbReference>